<dbReference type="InterPro" id="IPR019219">
    <property type="entry name" value="DUF2130"/>
</dbReference>
<dbReference type="KEGG" id="lsd:EMK97_16685"/>
<keyword evidence="1" id="KW-0175">Coiled coil</keyword>
<gene>
    <name evidence="3" type="ORF">EMK97_16685</name>
</gene>
<protein>
    <submittedName>
        <fullName evidence="3">DUF2130 domain-containing protein</fullName>
    </submittedName>
</protein>
<proteinExistence type="predicted"/>
<evidence type="ECO:0000259" key="2">
    <source>
        <dbReference type="PROSITE" id="PS00028"/>
    </source>
</evidence>
<feature type="coiled-coil region" evidence="1">
    <location>
        <begin position="57"/>
        <end position="214"/>
    </location>
</feature>
<sequence length="421" mass="47461">MNSKIILNAADQIACPHCNSEFPIKEAVAKHLIEKHEDEYQQLLSKELVSLQEQAAKDAEKSIAKTFKKQIETLQEQLAESQDSAKSLQARIAEEKKKAEDKIRESVKLEHDALEESLKSKEEQLAKFREQELALRKAKTELEDKQKDMELELARRVESEKESLRASIGDEFKLKEAELRKKIDDASKANEDLKRKLEQGSQQLQGEVLELELEHELAQAYPLDDIDPVGKGTRGADVIQTVRLRTGTVCGKIVWETKRAENWSNGWITKLKADMQEVAGDIAVLVSTAFPAGIEEPMVMKDGVWLVKPALAKGLSEALRTVLTEAQRQKAVSVGKNEQMEALYDYICSTQFVQRIKAVVDHQEQMRLELEKEKSAMQRIWKKREGQIGGITNQMMSICGELQGLSQGSMPLLDDIALLGD</sequence>
<dbReference type="Pfam" id="PF09903">
    <property type="entry name" value="DUF2130"/>
    <property type="match status" value="1"/>
</dbReference>
<name>A0A4P6P6U9_9GAMM</name>
<dbReference type="AlphaFoldDB" id="A0A4P6P6U9"/>
<organism evidence="3 4">
    <name type="scientific">Litorilituus sediminis</name>
    <dbReference type="NCBI Taxonomy" id="718192"/>
    <lineage>
        <taxon>Bacteria</taxon>
        <taxon>Pseudomonadati</taxon>
        <taxon>Pseudomonadota</taxon>
        <taxon>Gammaproteobacteria</taxon>
        <taxon>Alteromonadales</taxon>
        <taxon>Colwelliaceae</taxon>
        <taxon>Litorilituus</taxon>
    </lineage>
</organism>
<dbReference type="OrthoDB" id="9765972at2"/>
<reference evidence="3 4" key="1">
    <citation type="submission" date="2018-12" db="EMBL/GenBank/DDBJ databases">
        <title>Complete genome of Litorilituus sediminis.</title>
        <authorList>
            <person name="Liu A."/>
            <person name="Rong J."/>
        </authorList>
    </citation>
    <scope>NUCLEOTIDE SEQUENCE [LARGE SCALE GENOMIC DNA]</scope>
    <source>
        <strain evidence="3 4">JCM 17549</strain>
    </source>
</reference>
<dbReference type="EMBL" id="CP034759">
    <property type="protein sequence ID" value="QBG37253.1"/>
    <property type="molecule type" value="Genomic_DNA"/>
</dbReference>
<accession>A0A4P6P6U9</accession>
<dbReference type="Proteomes" id="UP000290244">
    <property type="component" value="Chromosome"/>
</dbReference>
<dbReference type="RefSeq" id="WP_130603919.1">
    <property type="nucleotide sequence ID" value="NZ_CP034759.1"/>
</dbReference>
<evidence type="ECO:0000313" key="4">
    <source>
        <dbReference type="Proteomes" id="UP000290244"/>
    </source>
</evidence>
<dbReference type="InterPro" id="IPR013087">
    <property type="entry name" value="Znf_C2H2_type"/>
</dbReference>
<dbReference type="PROSITE" id="PS00028">
    <property type="entry name" value="ZINC_FINGER_C2H2_1"/>
    <property type="match status" value="1"/>
</dbReference>
<evidence type="ECO:0000313" key="3">
    <source>
        <dbReference type="EMBL" id="QBG37253.1"/>
    </source>
</evidence>
<keyword evidence="4" id="KW-1185">Reference proteome</keyword>
<feature type="domain" description="C2H2-type" evidence="2">
    <location>
        <begin position="15"/>
        <end position="36"/>
    </location>
</feature>
<evidence type="ECO:0000256" key="1">
    <source>
        <dbReference type="SAM" id="Coils"/>
    </source>
</evidence>